<evidence type="ECO:0000256" key="1">
    <source>
        <dbReference type="SAM" id="MobiDB-lite"/>
    </source>
</evidence>
<reference evidence="2 3" key="1">
    <citation type="submission" date="2018-11" db="EMBL/GenBank/DDBJ databases">
        <title>Whole genome sequence of Streptomyces paromomycinus NBRC 15454(T).</title>
        <authorList>
            <person name="Komaki H."/>
            <person name="Tamura T."/>
        </authorList>
    </citation>
    <scope>NUCLEOTIDE SEQUENCE [LARGE SCALE GENOMIC DNA]</scope>
    <source>
        <strain evidence="2 3">NBRC 15454</strain>
    </source>
</reference>
<feature type="compositionally biased region" description="Low complexity" evidence="1">
    <location>
        <begin position="74"/>
        <end position="83"/>
    </location>
</feature>
<gene>
    <name evidence="2" type="ORF">GKJPGBOP_02094</name>
</gene>
<evidence type="ECO:0000313" key="3">
    <source>
        <dbReference type="Proteomes" id="UP000286746"/>
    </source>
</evidence>
<organism evidence="2 3">
    <name type="scientific">Streptomyces paromomycinus</name>
    <name type="common">Streptomyces rimosus subsp. paromomycinus</name>
    <dbReference type="NCBI Taxonomy" id="92743"/>
    <lineage>
        <taxon>Bacteria</taxon>
        <taxon>Bacillati</taxon>
        <taxon>Actinomycetota</taxon>
        <taxon>Actinomycetes</taxon>
        <taxon>Kitasatosporales</taxon>
        <taxon>Streptomycetaceae</taxon>
        <taxon>Streptomyces</taxon>
    </lineage>
</organism>
<dbReference type="EMBL" id="BHZD01000001">
    <property type="protein sequence ID" value="GCD42431.1"/>
    <property type="molecule type" value="Genomic_DNA"/>
</dbReference>
<protein>
    <submittedName>
        <fullName evidence="2">Uncharacterized protein</fullName>
    </submittedName>
</protein>
<sequence>MRYGAGGAGKSAHPVKARMDGCEAPRTVRPPLRVPGITRAADGTAGVFEGGAVPGGIRLPPLCRRCPLRRRRLPPGLRFRPGPYARARVGPHRWTPVGRRRD</sequence>
<accession>A0A401VZH8</accession>
<keyword evidence="3" id="KW-1185">Reference proteome</keyword>
<comment type="caution">
    <text evidence="2">The sequence shown here is derived from an EMBL/GenBank/DDBJ whole genome shotgun (WGS) entry which is preliminary data.</text>
</comment>
<feature type="region of interest" description="Disordered" evidence="1">
    <location>
        <begin position="1"/>
        <end position="38"/>
    </location>
</feature>
<proteinExistence type="predicted"/>
<dbReference type="Proteomes" id="UP000286746">
    <property type="component" value="Unassembled WGS sequence"/>
</dbReference>
<evidence type="ECO:0000313" key="2">
    <source>
        <dbReference type="EMBL" id="GCD42431.1"/>
    </source>
</evidence>
<name>A0A401VZH8_STREY</name>
<dbReference type="AlphaFoldDB" id="A0A401VZH8"/>
<feature type="region of interest" description="Disordered" evidence="1">
    <location>
        <begin position="74"/>
        <end position="102"/>
    </location>
</feature>